<dbReference type="EMBL" id="JACXIZ010000028">
    <property type="protein sequence ID" value="MBD2846848.1"/>
    <property type="molecule type" value="Genomic_DNA"/>
</dbReference>
<evidence type="ECO:0000256" key="4">
    <source>
        <dbReference type="ARBA" id="ARBA00022692"/>
    </source>
</evidence>
<comment type="caution">
    <text evidence="9">The sequence shown here is derived from an EMBL/GenBank/DDBJ whole genome shotgun (WGS) entry which is preliminary data.</text>
</comment>
<comment type="similarity">
    <text evidence="7">Belongs to the binding-protein-dependent transport system permease family.</text>
</comment>
<feature type="transmembrane region" description="Helical" evidence="7">
    <location>
        <begin position="231"/>
        <end position="249"/>
    </location>
</feature>
<keyword evidence="6 7" id="KW-0472">Membrane</keyword>
<feature type="domain" description="ABC transmembrane type-1" evidence="8">
    <location>
        <begin position="90"/>
        <end position="305"/>
    </location>
</feature>
<evidence type="ECO:0000256" key="5">
    <source>
        <dbReference type="ARBA" id="ARBA00022989"/>
    </source>
</evidence>
<dbReference type="GO" id="GO:0055085">
    <property type="term" value="P:transmembrane transport"/>
    <property type="evidence" value="ECO:0007669"/>
    <property type="project" value="InterPro"/>
</dbReference>
<feature type="transmembrane region" description="Helical" evidence="7">
    <location>
        <begin position="167"/>
        <end position="188"/>
    </location>
</feature>
<feature type="transmembrane region" description="Helical" evidence="7">
    <location>
        <begin position="284"/>
        <end position="306"/>
    </location>
</feature>
<dbReference type="InterPro" id="IPR035906">
    <property type="entry name" value="MetI-like_sf"/>
</dbReference>
<comment type="subcellular location">
    <subcellularLocation>
        <location evidence="1 7">Cell membrane</location>
        <topology evidence="1 7">Multi-pass membrane protein</topology>
    </subcellularLocation>
</comment>
<dbReference type="CDD" id="cd06261">
    <property type="entry name" value="TM_PBP2"/>
    <property type="match status" value="1"/>
</dbReference>
<keyword evidence="3" id="KW-1003">Cell membrane</keyword>
<organism evidence="9 10">
    <name type="scientific">Paenibacillus sabuli</name>
    <dbReference type="NCBI Taxonomy" id="2772509"/>
    <lineage>
        <taxon>Bacteria</taxon>
        <taxon>Bacillati</taxon>
        <taxon>Bacillota</taxon>
        <taxon>Bacilli</taxon>
        <taxon>Bacillales</taxon>
        <taxon>Paenibacillaceae</taxon>
        <taxon>Paenibacillus</taxon>
    </lineage>
</organism>
<dbReference type="GO" id="GO:0005886">
    <property type="term" value="C:plasma membrane"/>
    <property type="evidence" value="ECO:0007669"/>
    <property type="project" value="UniProtKB-SubCell"/>
</dbReference>
<feature type="transmembrane region" description="Helical" evidence="7">
    <location>
        <begin position="94"/>
        <end position="115"/>
    </location>
</feature>
<proteinExistence type="inferred from homology"/>
<evidence type="ECO:0000256" key="2">
    <source>
        <dbReference type="ARBA" id="ARBA00022448"/>
    </source>
</evidence>
<sequence>MAKQLETTRGAVGALRTGKRRGAAARRTAVEGYALVLPALLLLAVFILYPILYGLYISFHKWDGFSAMTFVGWRNYVKAFTSDSVFHQAARNTALYAVAITIGKNVFGLLLALLVSRKIRGILFFRTALFVPVTLSYVVVGLLWAWIYNPSFGLVASGLEALGLENWVYPWLGSASTALWAVVAVEVWKWAGFHMVLFLGGLQAIPADLYEAAIVDGASPWARFRSITLPLLKPITFISVFLALNGGFVRNFDLIYIMTGGGPNHSTEVVLTHMVSEAFQRGNLGYSSAMGYLLFLTVAVLILVYARTFNRGGEGGR</sequence>
<feature type="transmembrane region" description="Helical" evidence="7">
    <location>
        <begin position="30"/>
        <end position="52"/>
    </location>
</feature>
<evidence type="ECO:0000313" key="9">
    <source>
        <dbReference type="EMBL" id="MBD2846848.1"/>
    </source>
</evidence>
<evidence type="ECO:0000256" key="7">
    <source>
        <dbReference type="RuleBase" id="RU363032"/>
    </source>
</evidence>
<keyword evidence="5 7" id="KW-1133">Transmembrane helix</keyword>
<keyword evidence="4 7" id="KW-0812">Transmembrane</keyword>
<evidence type="ECO:0000256" key="6">
    <source>
        <dbReference type="ARBA" id="ARBA00023136"/>
    </source>
</evidence>
<feature type="transmembrane region" description="Helical" evidence="7">
    <location>
        <begin position="127"/>
        <end position="147"/>
    </location>
</feature>
<dbReference type="PANTHER" id="PTHR30193">
    <property type="entry name" value="ABC TRANSPORTER PERMEASE PROTEIN"/>
    <property type="match status" value="1"/>
</dbReference>
<reference evidence="9" key="1">
    <citation type="submission" date="2020-09" db="EMBL/GenBank/DDBJ databases">
        <title>A novel bacterium of genus Paenibacillus, isolated from South China Sea.</title>
        <authorList>
            <person name="Huang H."/>
            <person name="Mo K."/>
            <person name="Hu Y."/>
        </authorList>
    </citation>
    <scope>NUCLEOTIDE SEQUENCE</scope>
    <source>
        <strain evidence="9">IB182496</strain>
    </source>
</reference>
<evidence type="ECO:0000256" key="1">
    <source>
        <dbReference type="ARBA" id="ARBA00004651"/>
    </source>
</evidence>
<keyword evidence="2 7" id="KW-0813">Transport</keyword>
<dbReference type="InterPro" id="IPR000515">
    <property type="entry name" value="MetI-like"/>
</dbReference>
<dbReference type="InterPro" id="IPR051393">
    <property type="entry name" value="ABC_transporter_permease"/>
</dbReference>
<dbReference type="AlphaFoldDB" id="A0A927BWX5"/>
<evidence type="ECO:0000256" key="3">
    <source>
        <dbReference type="ARBA" id="ARBA00022475"/>
    </source>
</evidence>
<dbReference type="PANTHER" id="PTHR30193:SF37">
    <property type="entry name" value="INNER MEMBRANE ABC TRANSPORTER PERMEASE PROTEIN YCJO"/>
    <property type="match status" value="1"/>
</dbReference>
<dbReference type="Proteomes" id="UP000621560">
    <property type="component" value="Unassembled WGS sequence"/>
</dbReference>
<name>A0A927BWX5_9BACL</name>
<dbReference type="SUPFAM" id="SSF161098">
    <property type="entry name" value="MetI-like"/>
    <property type="match status" value="1"/>
</dbReference>
<dbReference type="RefSeq" id="WP_190919611.1">
    <property type="nucleotide sequence ID" value="NZ_JACXIZ010000028.1"/>
</dbReference>
<dbReference type="SUPFAM" id="SSF160964">
    <property type="entry name" value="MalF N-terminal region-like"/>
    <property type="match status" value="1"/>
</dbReference>
<dbReference type="Gene3D" id="1.10.3720.10">
    <property type="entry name" value="MetI-like"/>
    <property type="match status" value="1"/>
</dbReference>
<protein>
    <submittedName>
        <fullName evidence="9">Sugar ABC transporter permease</fullName>
    </submittedName>
</protein>
<dbReference type="Pfam" id="PF00528">
    <property type="entry name" value="BPD_transp_1"/>
    <property type="match status" value="1"/>
</dbReference>
<keyword evidence="10" id="KW-1185">Reference proteome</keyword>
<evidence type="ECO:0000313" key="10">
    <source>
        <dbReference type="Proteomes" id="UP000621560"/>
    </source>
</evidence>
<dbReference type="PROSITE" id="PS50928">
    <property type="entry name" value="ABC_TM1"/>
    <property type="match status" value="1"/>
</dbReference>
<evidence type="ECO:0000259" key="8">
    <source>
        <dbReference type="PROSITE" id="PS50928"/>
    </source>
</evidence>
<gene>
    <name evidence="9" type="ORF">IDH44_16750</name>
</gene>
<accession>A0A927BWX5</accession>